<proteinExistence type="predicted"/>
<comment type="caution">
    <text evidence="2">The sequence shown here is derived from an EMBL/GenBank/DDBJ whole genome shotgun (WGS) entry which is preliminary data.</text>
</comment>
<feature type="chain" id="PRO_5015544115" evidence="1">
    <location>
        <begin position="25"/>
        <end position="485"/>
    </location>
</feature>
<sequence length="485" mass="55176">MKISRLASLTVSILSAVVSATSYAADTTKSQTGYFIDAPVTGLFYTTSSNLTGFTDKGAFQYQPGDVVSFFLGKDEKGFLLTQLSGQQVVTPTLSSTSPSKSINLTRLLLSLDSTPKNREEILLLSDMLAEPKFQQQLRQLDLNILDSVKGSIDIDWVSAQDAVEHLNQSQQYIEENFTSEQVVFSPLNKRLSNIMIKKKDPQGKVCLVDLRYIDRPNYNTPIGEIKYQITPTQMLQYPSSGDYFRNCYLDRSKGLKAEVEEPISNFVDSQGLVACSMRGCTRNDLNGFAVEDFDDEGDWKYRTMAINFDPTTELLMEKVQGLGPKEQVRHANQGEMIWFTYPEQLGHQIPFEGIWQQTTYIDTDIQQSCLKLENDRVWQGPVEEENCPSESTAYTQDVTDEFGDMWWLSNSSRTAELAQMNVMVRWYPAGMPPRYTTWEYLPAGREWDQGILYRYQQNITRNRDGSDQIQTYAISEFKKVSGEI</sequence>
<evidence type="ECO:0000256" key="1">
    <source>
        <dbReference type="SAM" id="SignalP"/>
    </source>
</evidence>
<dbReference type="AlphaFoldDB" id="A0A2T3NIV4"/>
<dbReference type="RefSeq" id="WP_107296068.1">
    <property type="nucleotide sequence ID" value="NZ_PYMB01000001.1"/>
</dbReference>
<dbReference type="EMBL" id="PYMB01000001">
    <property type="protein sequence ID" value="PSW15446.1"/>
    <property type="molecule type" value="Genomic_DNA"/>
</dbReference>
<protein>
    <submittedName>
        <fullName evidence="2">Chromosome partitioning protein ParA</fullName>
    </submittedName>
</protein>
<evidence type="ECO:0000313" key="2">
    <source>
        <dbReference type="EMBL" id="PSW15446.1"/>
    </source>
</evidence>
<reference evidence="2 3" key="1">
    <citation type="submission" date="2018-03" db="EMBL/GenBank/DDBJ databases">
        <title>Whole genome sequencing of Histamine producing bacteria.</title>
        <authorList>
            <person name="Butler K."/>
        </authorList>
    </citation>
    <scope>NUCLEOTIDE SEQUENCE [LARGE SCALE GENOMIC DNA]</scope>
    <source>
        <strain evidence="2 3">DSM 19138</strain>
    </source>
</reference>
<organism evidence="2 3">
    <name type="scientific">Photobacterium rosenbergii</name>
    <dbReference type="NCBI Taxonomy" id="294936"/>
    <lineage>
        <taxon>Bacteria</taxon>
        <taxon>Pseudomonadati</taxon>
        <taxon>Pseudomonadota</taxon>
        <taxon>Gammaproteobacteria</taxon>
        <taxon>Vibrionales</taxon>
        <taxon>Vibrionaceae</taxon>
        <taxon>Photobacterium</taxon>
    </lineage>
</organism>
<feature type="signal peptide" evidence="1">
    <location>
        <begin position="1"/>
        <end position="24"/>
    </location>
</feature>
<dbReference type="Proteomes" id="UP000241346">
    <property type="component" value="Unassembled WGS sequence"/>
</dbReference>
<dbReference type="OrthoDB" id="5592990at2"/>
<gene>
    <name evidence="2" type="ORF">C9J01_00025</name>
</gene>
<accession>A0A2T3NIV4</accession>
<evidence type="ECO:0000313" key="3">
    <source>
        <dbReference type="Proteomes" id="UP000241346"/>
    </source>
</evidence>
<name>A0A2T3NIV4_9GAMM</name>
<keyword evidence="1" id="KW-0732">Signal</keyword>